<evidence type="ECO:0000313" key="3">
    <source>
        <dbReference type="Proteomes" id="UP000035760"/>
    </source>
</evidence>
<sequence>MKNHHPDARRAKRSLLEAEHVMPTVDALLIGALRILEPEGQRIGLFKEPVARVVVRRFGLVGDHQADRRYHGGPEKAVHQYPPDHYPRLAARFPAAASHAVPGSLGENLVSAGMTERTVCIGDRYQMGEAELEVSHPRTLCWKINHRFGEAEPVAVLAG</sequence>
<dbReference type="AlphaFoldDB" id="W6MAH0"/>
<dbReference type="InterPro" id="IPR011037">
    <property type="entry name" value="Pyrv_Knase-like_insert_dom_sf"/>
</dbReference>
<dbReference type="GO" id="GO:0003824">
    <property type="term" value="F:catalytic activity"/>
    <property type="evidence" value="ECO:0007669"/>
    <property type="project" value="InterPro"/>
</dbReference>
<comment type="caution">
    <text evidence="2">The sequence shown here is derived from an EMBL/GenBank/DDBJ whole genome shotgun (WGS) entry which is preliminary data.</text>
</comment>
<dbReference type="Pfam" id="PF03473">
    <property type="entry name" value="MOSC"/>
    <property type="match status" value="1"/>
</dbReference>
<dbReference type="PANTHER" id="PTHR30212">
    <property type="entry name" value="PROTEIN YIIM"/>
    <property type="match status" value="1"/>
</dbReference>
<dbReference type="GO" id="GO:0030170">
    <property type="term" value="F:pyridoxal phosphate binding"/>
    <property type="evidence" value="ECO:0007669"/>
    <property type="project" value="InterPro"/>
</dbReference>
<dbReference type="SUPFAM" id="SSF50800">
    <property type="entry name" value="PK beta-barrel domain-like"/>
    <property type="match status" value="1"/>
</dbReference>
<dbReference type="GO" id="GO:0030151">
    <property type="term" value="F:molybdenum ion binding"/>
    <property type="evidence" value="ECO:0007669"/>
    <property type="project" value="InterPro"/>
</dbReference>
<dbReference type="PANTHER" id="PTHR30212:SF2">
    <property type="entry name" value="PROTEIN YIIM"/>
    <property type="match status" value="1"/>
</dbReference>
<feature type="domain" description="MOSC" evidence="1">
    <location>
        <begin position="47"/>
        <end position="159"/>
    </location>
</feature>
<evidence type="ECO:0000259" key="1">
    <source>
        <dbReference type="PROSITE" id="PS51340"/>
    </source>
</evidence>
<name>W6MAH0_9GAMM</name>
<dbReference type="PROSITE" id="PS51340">
    <property type="entry name" value="MOSC"/>
    <property type="match status" value="1"/>
</dbReference>
<dbReference type="InterPro" id="IPR005302">
    <property type="entry name" value="MoCF_Sase_C"/>
</dbReference>
<dbReference type="Proteomes" id="UP000035760">
    <property type="component" value="Unassembled WGS sequence"/>
</dbReference>
<keyword evidence="3" id="KW-1185">Reference proteome</keyword>
<proteinExistence type="predicted"/>
<reference evidence="2" key="2">
    <citation type="submission" date="2014-03" db="EMBL/GenBank/DDBJ databases">
        <title>Candidatus Competibacter-lineage genomes retrieved from metagenomes reveal functional metabolic diversity.</title>
        <authorList>
            <person name="McIlroy S.J."/>
            <person name="Albertsen M."/>
            <person name="Andresen E.K."/>
            <person name="Saunders A.M."/>
            <person name="Kristiansen R."/>
            <person name="Stokholm-Bjerregaard M."/>
            <person name="Nielsen K.L."/>
            <person name="Nielsen P.H."/>
        </authorList>
    </citation>
    <scope>NUCLEOTIDE SEQUENCE</scope>
    <source>
        <strain evidence="2">Run_A_D11</strain>
    </source>
</reference>
<dbReference type="EMBL" id="CBTJ020000118">
    <property type="protein sequence ID" value="CDI04757.1"/>
    <property type="molecule type" value="Genomic_DNA"/>
</dbReference>
<dbReference type="InterPro" id="IPR052353">
    <property type="entry name" value="Benzoxazolinone_Detox_Enz"/>
</dbReference>
<organism evidence="2 3">
    <name type="scientific">Candidatus Competibacter denitrificans Run_A_D11</name>
    <dbReference type="NCBI Taxonomy" id="1400863"/>
    <lineage>
        <taxon>Bacteria</taxon>
        <taxon>Pseudomonadati</taxon>
        <taxon>Pseudomonadota</taxon>
        <taxon>Gammaproteobacteria</taxon>
        <taxon>Candidatus Competibacteraceae</taxon>
        <taxon>Candidatus Competibacter</taxon>
    </lineage>
</organism>
<accession>W6MAH0</accession>
<gene>
    <name evidence="2" type="ORF">BN873_p60017</name>
</gene>
<reference evidence="2" key="1">
    <citation type="submission" date="2013-07" db="EMBL/GenBank/DDBJ databases">
        <authorList>
            <person name="McIlroy S."/>
        </authorList>
    </citation>
    <scope>NUCLEOTIDE SEQUENCE [LARGE SCALE GENOMIC DNA]</scope>
    <source>
        <strain evidence="2">Run_A_D11</strain>
    </source>
</reference>
<protein>
    <recommendedName>
        <fullName evidence="1">MOSC domain-containing protein</fullName>
    </recommendedName>
</protein>
<evidence type="ECO:0000313" key="2">
    <source>
        <dbReference type="EMBL" id="CDI04757.1"/>
    </source>
</evidence>
<dbReference type="Gene3D" id="2.40.33.20">
    <property type="entry name" value="PK beta-barrel domain-like"/>
    <property type="match status" value="1"/>
</dbReference>